<evidence type="ECO:0000313" key="3">
    <source>
        <dbReference type="Proteomes" id="UP000602395"/>
    </source>
</evidence>
<reference evidence="2 3" key="1">
    <citation type="submission" date="2020-09" db="EMBL/GenBank/DDBJ databases">
        <title>Novel species in genus Gordonia.</title>
        <authorList>
            <person name="Zhang G."/>
        </authorList>
    </citation>
    <scope>NUCLEOTIDE SEQUENCE [LARGE SCALE GENOMIC DNA]</scope>
    <source>
        <strain evidence="2 3">ON-33</strain>
    </source>
</reference>
<dbReference type="PANTHER" id="PTHR48098">
    <property type="entry name" value="ENTEROCHELIN ESTERASE-RELATED"/>
    <property type="match status" value="1"/>
</dbReference>
<dbReference type="Gene3D" id="3.40.50.1820">
    <property type="entry name" value="alpha/beta hydrolase"/>
    <property type="match status" value="1"/>
</dbReference>
<organism evidence="2 3">
    <name type="scientific">Gordonia hankookensis</name>
    <dbReference type="NCBI Taxonomy" id="589403"/>
    <lineage>
        <taxon>Bacteria</taxon>
        <taxon>Bacillati</taxon>
        <taxon>Actinomycetota</taxon>
        <taxon>Actinomycetes</taxon>
        <taxon>Mycobacteriales</taxon>
        <taxon>Gordoniaceae</taxon>
        <taxon>Gordonia</taxon>
    </lineage>
</organism>
<evidence type="ECO:0000256" key="1">
    <source>
        <dbReference type="SAM" id="SignalP"/>
    </source>
</evidence>
<feature type="signal peptide" evidence="1">
    <location>
        <begin position="1"/>
        <end position="34"/>
    </location>
</feature>
<dbReference type="SUPFAM" id="SSF53474">
    <property type="entry name" value="alpha/beta-Hydrolases"/>
    <property type="match status" value="1"/>
</dbReference>
<gene>
    <name evidence="2" type="ORF">IDF66_08645</name>
</gene>
<dbReference type="EMBL" id="JACWMS010000002">
    <property type="protein sequence ID" value="MBD1319656.1"/>
    <property type="molecule type" value="Genomic_DNA"/>
</dbReference>
<keyword evidence="3" id="KW-1185">Reference proteome</keyword>
<protein>
    <submittedName>
        <fullName evidence="2">Esterase family protein</fullName>
    </submittedName>
</protein>
<dbReference type="Pfam" id="PF00756">
    <property type="entry name" value="Esterase"/>
    <property type="match status" value="1"/>
</dbReference>
<keyword evidence="1" id="KW-0732">Signal</keyword>
<feature type="chain" id="PRO_5047091635" evidence="1">
    <location>
        <begin position="35"/>
        <end position="355"/>
    </location>
</feature>
<dbReference type="InterPro" id="IPR029058">
    <property type="entry name" value="AB_hydrolase_fold"/>
</dbReference>
<dbReference type="InterPro" id="IPR000801">
    <property type="entry name" value="Esterase-like"/>
</dbReference>
<sequence>MAVDTRWGPRWGTWVSAAATVAVALTMGAAAASAAPVPDPAVSRIDTVIHDSKQQVTAIVYSASMRRMIPITVLRPRDTSKPRPTFYLLNGAGGGEDSATWAAKTDYVKFFADKNVNVVTPIGGAFSYYTDWRHDDPVLGRNKWQTFLTKELPPLIDKEFGTTKVNAIAGISMAGTSVLNLAIAAPHLYRSVAAYSGCARTSDPVGQAYIRMVVADRGQGNLDNMWGPVGGSGWRENDPFVNAAKLRSTKVYMTAGTGLPGPYDRPEARLIQGNPLTLANQVVLGGVIEAAVNSCTQQMATRMRGLRVPMQTISRPTGTHSWEYWESDLRRTWPMLSADLNRKVAAAKPAARSAH</sequence>
<proteinExistence type="predicted"/>
<dbReference type="Proteomes" id="UP000602395">
    <property type="component" value="Unassembled WGS sequence"/>
</dbReference>
<name>A0ABR7WA26_9ACTN</name>
<dbReference type="InterPro" id="IPR050583">
    <property type="entry name" value="Mycobacterial_A85_antigen"/>
</dbReference>
<evidence type="ECO:0000313" key="2">
    <source>
        <dbReference type="EMBL" id="MBD1319656.1"/>
    </source>
</evidence>
<dbReference type="PANTHER" id="PTHR48098:SF1">
    <property type="entry name" value="DIACYLGLYCEROL ACYLTRANSFERASE_MYCOLYLTRANSFERASE AG85A"/>
    <property type="match status" value="1"/>
</dbReference>
<comment type="caution">
    <text evidence="2">The sequence shown here is derived from an EMBL/GenBank/DDBJ whole genome shotgun (WGS) entry which is preliminary data.</text>
</comment>
<accession>A0ABR7WA26</accession>